<dbReference type="Proteomes" id="UP000225320">
    <property type="component" value="Unassembled WGS sequence"/>
</dbReference>
<evidence type="ECO:0000313" key="1">
    <source>
        <dbReference type="EMBL" id="PGG92160.1"/>
    </source>
</evidence>
<sequence length="71" mass="8290">MTNEQHTYHITFYLSDNKEVSGRVTRNDDIETCLKKIETIIENKKTIFLSDLGVLMQTKYITHVKIMKVGN</sequence>
<dbReference type="RefSeq" id="WP_098733723.1">
    <property type="nucleotide sequence ID" value="NZ_NVOI01000048.1"/>
</dbReference>
<protein>
    <submittedName>
        <fullName evidence="1">Uncharacterized protein</fullName>
    </submittedName>
</protein>
<dbReference type="EMBL" id="NVOI01000048">
    <property type="protein sequence ID" value="PGG92160.1"/>
    <property type="molecule type" value="Genomic_DNA"/>
</dbReference>
<organism evidence="1 2">
    <name type="scientific">Bacillus toyonensis</name>
    <dbReference type="NCBI Taxonomy" id="155322"/>
    <lineage>
        <taxon>Bacteria</taxon>
        <taxon>Bacillati</taxon>
        <taxon>Bacillota</taxon>
        <taxon>Bacilli</taxon>
        <taxon>Bacillales</taxon>
        <taxon>Bacillaceae</taxon>
        <taxon>Bacillus</taxon>
        <taxon>Bacillus cereus group</taxon>
    </lineage>
</organism>
<accession>A0A2B7W6N5</accession>
<evidence type="ECO:0000313" key="2">
    <source>
        <dbReference type="Proteomes" id="UP000225320"/>
    </source>
</evidence>
<comment type="caution">
    <text evidence="1">The sequence shown here is derived from an EMBL/GenBank/DDBJ whole genome shotgun (WGS) entry which is preliminary data.</text>
</comment>
<name>A0A2B7W6N5_9BACI</name>
<proteinExistence type="predicted"/>
<reference evidence="1 2" key="1">
    <citation type="submission" date="2017-09" db="EMBL/GenBank/DDBJ databases">
        <title>Large-scale bioinformatics analysis of Bacillus genomes uncovers conserved roles of natural products in bacterial physiology.</title>
        <authorList>
            <consortium name="Agbiome Team Llc"/>
            <person name="Bleich R.M."/>
            <person name="Grubbs K.J."/>
            <person name="Santa Maria K.C."/>
            <person name="Allen S.E."/>
            <person name="Farag S."/>
            <person name="Shank E.A."/>
            <person name="Bowers A."/>
        </authorList>
    </citation>
    <scope>NUCLEOTIDE SEQUENCE [LARGE SCALE GENOMIC DNA]</scope>
    <source>
        <strain evidence="1 2">AFS094862</strain>
    </source>
</reference>
<dbReference type="AlphaFoldDB" id="A0A2B7W6N5"/>
<gene>
    <name evidence="1" type="ORF">CON73_14515</name>
</gene>